<evidence type="ECO:0000313" key="9">
    <source>
        <dbReference type="Proteomes" id="UP000293671"/>
    </source>
</evidence>
<dbReference type="GO" id="GO:0000271">
    <property type="term" value="P:polysaccharide biosynthetic process"/>
    <property type="evidence" value="ECO:0007669"/>
    <property type="project" value="InterPro"/>
</dbReference>
<keyword evidence="9" id="KW-1185">Reference proteome</keyword>
<name>A0A4V2FSP3_9BURK</name>
<comment type="subcellular location">
    <subcellularLocation>
        <location evidence="1">Membrane</location>
        <topology evidence="1">Multi-pass membrane protein</topology>
    </subcellularLocation>
</comment>
<evidence type="ECO:0000256" key="1">
    <source>
        <dbReference type="ARBA" id="ARBA00004141"/>
    </source>
</evidence>
<gene>
    <name evidence="8" type="ORF">EV670_2701</name>
</gene>
<evidence type="ECO:0000313" key="8">
    <source>
        <dbReference type="EMBL" id="RZT94955.1"/>
    </source>
</evidence>
<keyword evidence="4 6" id="KW-1133">Transmembrane helix</keyword>
<organism evidence="8 9">
    <name type="scientific">Rivibacter subsaxonicus</name>
    <dbReference type="NCBI Taxonomy" id="457575"/>
    <lineage>
        <taxon>Bacteria</taxon>
        <taxon>Pseudomonadati</taxon>
        <taxon>Pseudomonadota</taxon>
        <taxon>Betaproteobacteria</taxon>
        <taxon>Burkholderiales</taxon>
        <taxon>Rivibacter</taxon>
    </lineage>
</organism>
<feature type="transmembrane region" description="Helical" evidence="6">
    <location>
        <begin position="91"/>
        <end position="112"/>
    </location>
</feature>
<dbReference type="GO" id="GO:0005886">
    <property type="term" value="C:plasma membrane"/>
    <property type="evidence" value="ECO:0007669"/>
    <property type="project" value="TreeGrafter"/>
</dbReference>
<comment type="similarity">
    <text evidence="2">Belongs to the GtrA family.</text>
</comment>
<dbReference type="Proteomes" id="UP000293671">
    <property type="component" value="Unassembled WGS sequence"/>
</dbReference>
<evidence type="ECO:0000256" key="2">
    <source>
        <dbReference type="ARBA" id="ARBA00009399"/>
    </source>
</evidence>
<proteinExistence type="inferred from homology"/>
<feature type="transmembrane region" description="Helical" evidence="6">
    <location>
        <begin position="49"/>
        <end position="70"/>
    </location>
</feature>
<protein>
    <submittedName>
        <fullName evidence="8">Putative flippase GtrA</fullName>
    </submittedName>
</protein>
<dbReference type="RefSeq" id="WP_242616970.1">
    <property type="nucleotide sequence ID" value="NZ_SHKP01000007.1"/>
</dbReference>
<feature type="domain" description="GtrA/DPMS transmembrane" evidence="7">
    <location>
        <begin position="18"/>
        <end position="142"/>
    </location>
</feature>
<accession>A0A4V2FSP3</accession>
<evidence type="ECO:0000256" key="6">
    <source>
        <dbReference type="SAM" id="Phobius"/>
    </source>
</evidence>
<keyword evidence="5 6" id="KW-0472">Membrane</keyword>
<evidence type="ECO:0000256" key="3">
    <source>
        <dbReference type="ARBA" id="ARBA00022692"/>
    </source>
</evidence>
<comment type="caution">
    <text evidence="8">The sequence shown here is derived from an EMBL/GenBank/DDBJ whole genome shotgun (WGS) entry which is preliminary data.</text>
</comment>
<dbReference type="PANTHER" id="PTHR38459:SF1">
    <property type="entry name" value="PROPHAGE BACTOPRENOL-LINKED GLUCOSE TRANSLOCASE HOMOLOG"/>
    <property type="match status" value="1"/>
</dbReference>
<feature type="transmembrane region" description="Helical" evidence="6">
    <location>
        <begin position="20"/>
        <end position="37"/>
    </location>
</feature>
<dbReference type="InterPro" id="IPR051401">
    <property type="entry name" value="GtrA_CellWall_Glycosyl"/>
</dbReference>
<sequence length="157" mass="17885">MSRLATLTRRVMRWRFSRFALVGLSGTVINTVVLYLAQEYWFAQLEPFAFRLNFSLALAIFVATVSNFLWNRGWTWGDRNASRERSTLRLFGQYCMAAGGAIAIQFVMAKWLADSVHYLLGNLIAIGVSALFNYAANDLGTFRNRRHKPAPVEESRP</sequence>
<dbReference type="PANTHER" id="PTHR38459">
    <property type="entry name" value="PROPHAGE BACTOPRENOL-LINKED GLUCOSE TRANSLOCASE HOMOLOG"/>
    <property type="match status" value="1"/>
</dbReference>
<evidence type="ECO:0000256" key="4">
    <source>
        <dbReference type="ARBA" id="ARBA00022989"/>
    </source>
</evidence>
<dbReference type="AlphaFoldDB" id="A0A4V2FSP3"/>
<dbReference type="InterPro" id="IPR007267">
    <property type="entry name" value="GtrA_DPMS_TM"/>
</dbReference>
<evidence type="ECO:0000259" key="7">
    <source>
        <dbReference type="Pfam" id="PF04138"/>
    </source>
</evidence>
<dbReference type="Pfam" id="PF04138">
    <property type="entry name" value="GtrA_DPMS_TM"/>
    <property type="match status" value="1"/>
</dbReference>
<reference evidence="8 9" key="1">
    <citation type="submission" date="2019-02" db="EMBL/GenBank/DDBJ databases">
        <title>Genomic Encyclopedia of Type Strains, Phase IV (KMG-IV): sequencing the most valuable type-strain genomes for metagenomic binning, comparative biology and taxonomic classification.</title>
        <authorList>
            <person name="Goeker M."/>
        </authorList>
    </citation>
    <scope>NUCLEOTIDE SEQUENCE [LARGE SCALE GENOMIC DNA]</scope>
    <source>
        <strain evidence="8 9">DSM 19570</strain>
    </source>
</reference>
<dbReference type="EMBL" id="SHKP01000007">
    <property type="protein sequence ID" value="RZT94955.1"/>
    <property type="molecule type" value="Genomic_DNA"/>
</dbReference>
<evidence type="ECO:0000256" key="5">
    <source>
        <dbReference type="ARBA" id="ARBA00023136"/>
    </source>
</evidence>
<feature type="transmembrane region" description="Helical" evidence="6">
    <location>
        <begin position="118"/>
        <end position="136"/>
    </location>
</feature>
<keyword evidence="3 6" id="KW-0812">Transmembrane</keyword>